<reference evidence="3" key="1">
    <citation type="submission" date="2015-09" db="EMBL/GenBank/DDBJ databases">
        <authorList>
            <consortium name="Pathogen Informatics"/>
        </authorList>
    </citation>
    <scope>NUCLEOTIDE SEQUENCE [LARGE SCALE GENOMIC DNA]</scope>
    <source>
        <strain evidence="3">Lake Konstanz</strain>
    </source>
</reference>
<feature type="region of interest" description="Disordered" evidence="1">
    <location>
        <begin position="1"/>
        <end position="276"/>
    </location>
</feature>
<feature type="compositionally biased region" description="Acidic residues" evidence="1">
    <location>
        <begin position="152"/>
        <end position="171"/>
    </location>
</feature>
<feature type="compositionally biased region" description="Low complexity" evidence="1">
    <location>
        <begin position="118"/>
        <end position="135"/>
    </location>
</feature>
<feature type="compositionally biased region" description="Low complexity" evidence="1">
    <location>
        <begin position="234"/>
        <end position="245"/>
    </location>
</feature>
<feature type="compositionally biased region" description="Low complexity" evidence="1">
    <location>
        <begin position="316"/>
        <end position="330"/>
    </location>
</feature>
<dbReference type="AlphaFoldDB" id="A0A0S4J3K1"/>
<dbReference type="VEuPathDB" id="TriTrypDB:BSAL_90615"/>
<dbReference type="EMBL" id="CYKH01001193">
    <property type="protein sequence ID" value="CUG85749.1"/>
    <property type="molecule type" value="Genomic_DNA"/>
</dbReference>
<accession>A0A0S4J3K1</accession>
<feature type="compositionally biased region" description="Low complexity" evidence="1">
    <location>
        <begin position="1"/>
        <end position="79"/>
    </location>
</feature>
<evidence type="ECO:0000256" key="1">
    <source>
        <dbReference type="SAM" id="MobiDB-lite"/>
    </source>
</evidence>
<feature type="compositionally biased region" description="Low complexity" evidence="1">
    <location>
        <begin position="173"/>
        <end position="209"/>
    </location>
</feature>
<feature type="compositionally biased region" description="Basic and acidic residues" evidence="1">
    <location>
        <begin position="255"/>
        <end position="269"/>
    </location>
</feature>
<feature type="compositionally biased region" description="Pro residues" evidence="1">
    <location>
        <begin position="223"/>
        <end position="233"/>
    </location>
</feature>
<name>A0A0S4J3K1_BODSA</name>
<protein>
    <submittedName>
        <fullName evidence="2">Uncharacterized protein</fullName>
    </submittedName>
</protein>
<gene>
    <name evidence="2" type="ORF">BSAL_90615</name>
</gene>
<evidence type="ECO:0000313" key="3">
    <source>
        <dbReference type="Proteomes" id="UP000051952"/>
    </source>
</evidence>
<proteinExistence type="predicted"/>
<feature type="compositionally biased region" description="Acidic residues" evidence="1">
    <location>
        <begin position="106"/>
        <end position="117"/>
    </location>
</feature>
<feature type="region of interest" description="Disordered" evidence="1">
    <location>
        <begin position="302"/>
        <end position="331"/>
    </location>
</feature>
<feature type="non-terminal residue" evidence="2">
    <location>
        <position position="794"/>
    </location>
</feature>
<dbReference type="Proteomes" id="UP000051952">
    <property type="component" value="Unassembled WGS sequence"/>
</dbReference>
<sequence>MSSSGSEVDSSSESESATSGPSTVTTGATTTSSSATGTQVSGSEATSTATKTTNTSATTGTSTAPTGSTTTTTTTTSGSLLANQRAKVVHFVPAAAKSEDSSSSESESDSESDDESESTAVSGSTTTGTQNSDTTAPVMEPKVSQDSKIDSDSSESESETSESDSDSDETSVTDRTSNTTTSTAITISTVATSTTQATSTTATTTTATTGSHRKPKQTSKPPVITPAPPPLPPAQHHANQPAQHPVTVKPLKPPSETENKPNEAQRKEPTAPTSQFDSAIAKQPLVSVPMSPPHLEHAVENHRYPTHDSPSDSINESTSSTDTGSTISESDNVETGLMAPTSVVKVAREKRFVSLEAPSNTAAFWPIELTVPRHGSRDATTELCKRVQAISGDDSSRVPRASIFVACRALGLDDSECAAVLFGLDDFVSPGAFYSLIDREALRVVGKSVESLFRSRDRFCSGEVRRSTVTSILSTLGICSTHLRDAAINVTLKDSFPPRACVTQLIPQSDPPQRTDVTFDVSPRSFQMFVDNVRGEVTCNGTPVCSRVLDASTLSEVVQAVQLCVYVTSLVDSCEDDEQNVEYERLIAALLAQTSLSGEQPKSLISENFLTTFGAASKIGEAMSTDHIEPFLTRATDKRSTLMPSSLQSKKPQSVDNPLMFSIVPQEVFLSQGVPQDSIRYLLITIVTAKNIVLPSVKVFAKPLKGTDTRVWHFSKKKVNNNIFLVGDQSDIVYVEVCTESPNDPSRRTCAGFATSPMINLESGAMGVKAGTFFRPMAVNDFVEESASCFCFSS</sequence>
<evidence type="ECO:0000313" key="2">
    <source>
        <dbReference type="EMBL" id="CUG85749.1"/>
    </source>
</evidence>
<keyword evidence="3" id="KW-1185">Reference proteome</keyword>
<organism evidence="2 3">
    <name type="scientific">Bodo saltans</name>
    <name type="common">Flagellated protozoan</name>
    <dbReference type="NCBI Taxonomy" id="75058"/>
    <lineage>
        <taxon>Eukaryota</taxon>
        <taxon>Discoba</taxon>
        <taxon>Euglenozoa</taxon>
        <taxon>Kinetoplastea</taxon>
        <taxon>Metakinetoplastina</taxon>
        <taxon>Eubodonida</taxon>
        <taxon>Bodonidae</taxon>
        <taxon>Bodo</taxon>
    </lineage>
</organism>